<comment type="caution">
    <text evidence="6">The sequence shown here is derived from an EMBL/GenBank/DDBJ whole genome shotgun (WGS) entry which is preliminary data.</text>
</comment>
<dbReference type="Proteomes" id="UP000539313">
    <property type="component" value="Unassembled WGS sequence"/>
</dbReference>
<keyword evidence="3" id="KW-0813">Transport</keyword>
<comment type="similarity">
    <text evidence="2">Belongs to the bacterial solute-binding protein 5 family.</text>
</comment>
<dbReference type="SUPFAM" id="SSF53850">
    <property type="entry name" value="Periplasmic binding protein-like II"/>
    <property type="match status" value="1"/>
</dbReference>
<evidence type="ECO:0000256" key="1">
    <source>
        <dbReference type="ARBA" id="ARBA00004196"/>
    </source>
</evidence>
<dbReference type="PROSITE" id="PS51257">
    <property type="entry name" value="PROKAR_LIPOPROTEIN"/>
    <property type="match status" value="1"/>
</dbReference>
<dbReference type="InterPro" id="IPR039424">
    <property type="entry name" value="SBP_5"/>
</dbReference>
<dbReference type="GO" id="GO:0030313">
    <property type="term" value="C:cell envelope"/>
    <property type="evidence" value="ECO:0007669"/>
    <property type="project" value="UniProtKB-SubCell"/>
</dbReference>
<protein>
    <submittedName>
        <fullName evidence="6">Peptide/nickel transport system substrate-binding protein</fullName>
    </submittedName>
</protein>
<evidence type="ECO:0000259" key="5">
    <source>
        <dbReference type="Pfam" id="PF00496"/>
    </source>
</evidence>
<sequence>MARRAGSAWVAGIGVVVLALAGCGAESTGSAPRAGGTLQVVGAEDVEHLDPASAGGVHAYGLNRVFARTLLATGASNNFDETVPVQADVAERVPTKENGGISKDGKTYTVRLRRDVQWDTRPARAVVAEDFVRGFERLCNPAAPSPYREYYIATVKGMAEFCDGYQEVPDDDAEAMAAYQKEHSIAGVKADGDRTLVFTLIRPATDFLNMLALPSAAAAPEEYDEYVPDGPEFRRNTISNGPYRIASYQPGRSYVLEHNPAWRAASDPLRERHVDRIRITFGVNDPEEVQRQIERGTADLSWDQPVPVAAIGRLRGTDGFTFRQVPGIAPYLVMDGRNGPTADRRVRQAVQYAVDRTAVIRAFGGPEAARPLHTLIAPGNTGYFEHIAYPSPGDAGDPARCQDLLGKAGHEDGLELTLAAHGHEDVAEAVKESVADCGIKIELRDEDADADLALVTPRPDWFGNNGRSALAPLLEDHPDLYVRHMLKESLNAPALDRATGLWNQLDRLAMQNASIVPLVDRAVPIQHSARVRGARFLPPAQTYDYTRLWLTQH</sequence>
<name>A0A7W3MUJ5_9ACTN</name>
<dbReference type="InterPro" id="IPR000914">
    <property type="entry name" value="SBP_5_dom"/>
</dbReference>
<feature type="domain" description="Solute-binding protein family 5" evidence="5">
    <location>
        <begin position="100"/>
        <end position="448"/>
    </location>
</feature>
<dbReference type="Gene3D" id="3.40.190.10">
    <property type="entry name" value="Periplasmic binding protein-like II"/>
    <property type="match status" value="1"/>
</dbReference>
<dbReference type="Gene3D" id="3.10.105.10">
    <property type="entry name" value="Dipeptide-binding Protein, Domain 3"/>
    <property type="match status" value="1"/>
</dbReference>
<keyword evidence="4" id="KW-0732">Signal</keyword>
<evidence type="ECO:0000313" key="7">
    <source>
        <dbReference type="Proteomes" id="UP000539313"/>
    </source>
</evidence>
<gene>
    <name evidence="6" type="ORF">HNR21_001016</name>
</gene>
<dbReference type="EMBL" id="JACJII010000001">
    <property type="protein sequence ID" value="MBA9002134.1"/>
    <property type="molecule type" value="Genomic_DNA"/>
</dbReference>
<dbReference type="AlphaFoldDB" id="A0A7W3MUJ5"/>
<reference evidence="6 7" key="1">
    <citation type="submission" date="2020-08" db="EMBL/GenBank/DDBJ databases">
        <title>Sequencing the genomes of 1000 actinobacteria strains.</title>
        <authorList>
            <person name="Klenk H.-P."/>
        </authorList>
    </citation>
    <scope>NUCLEOTIDE SEQUENCE [LARGE SCALE GENOMIC DNA]</scope>
    <source>
        <strain evidence="6 7">DSM 45823</strain>
    </source>
</reference>
<dbReference type="PANTHER" id="PTHR30290">
    <property type="entry name" value="PERIPLASMIC BINDING COMPONENT OF ABC TRANSPORTER"/>
    <property type="match status" value="1"/>
</dbReference>
<dbReference type="GO" id="GO:1904680">
    <property type="term" value="F:peptide transmembrane transporter activity"/>
    <property type="evidence" value="ECO:0007669"/>
    <property type="project" value="TreeGrafter"/>
</dbReference>
<evidence type="ECO:0000256" key="3">
    <source>
        <dbReference type="ARBA" id="ARBA00022448"/>
    </source>
</evidence>
<accession>A0A7W3MUJ5</accession>
<proteinExistence type="inferred from homology"/>
<dbReference type="PANTHER" id="PTHR30290:SF10">
    <property type="entry name" value="PERIPLASMIC OLIGOPEPTIDE-BINDING PROTEIN-RELATED"/>
    <property type="match status" value="1"/>
</dbReference>
<dbReference type="RefSeq" id="WP_182704263.1">
    <property type="nucleotide sequence ID" value="NZ_JACJII010000001.1"/>
</dbReference>
<evidence type="ECO:0000256" key="4">
    <source>
        <dbReference type="ARBA" id="ARBA00022729"/>
    </source>
</evidence>
<organism evidence="6 7">
    <name type="scientific">Thermomonospora cellulosilytica</name>
    <dbReference type="NCBI Taxonomy" id="1411118"/>
    <lineage>
        <taxon>Bacteria</taxon>
        <taxon>Bacillati</taxon>
        <taxon>Actinomycetota</taxon>
        <taxon>Actinomycetes</taxon>
        <taxon>Streptosporangiales</taxon>
        <taxon>Thermomonosporaceae</taxon>
        <taxon>Thermomonospora</taxon>
    </lineage>
</organism>
<evidence type="ECO:0000313" key="6">
    <source>
        <dbReference type="EMBL" id="MBA9002134.1"/>
    </source>
</evidence>
<dbReference type="GO" id="GO:0015833">
    <property type="term" value="P:peptide transport"/>
    <property type="evidence" value="ECO:0007669"/>
    <property type="project" value="TreeGrafter"/>
</dbReference>
<dbReference type="GO" id="GO:0043190">
    <property type="term" value="C:ATP-binding cassette (ABC) transporter complex"/>
    <property type="evidence" value="ECO:0007669"/>
    <property type="project" value="InterPro"/>
</dbReference>
<dbReference type="Pfam" id="PF00496">
    <property type="entry name" value="SBP_bac_5"/>
    <property type="match status" value="1"/>
</dbReference>
<dbReference type="GO" id="GO:0042597">
    <property type="term" value="C:periplasmic space"/>
    <property type="evidence" value="ECO:0007669"/>
    <property type="project" value="UniProtKB-ARBA"/>
</dbReference>
<comment type="subcellular location">
    <subcellularLocation>
        <location evidence="1">Cell envelope</location>
    </subcellularLocation>
</comment>
<evidence type="ECO:0000256" key="2">
    <source>
        <dbReference type="ARBA" id="ARBA00005695"/>
    </source>
</evidence>
<keyword evidence="7" id="KW-1185">Reference proteome</keyword>